<reference evidence="1 2" key="1">
    <citation type="submission" date="2015-09" db="EMBL/GenBank/DDBJ databases">
        <title>Whole genome shotgun sequence assembly of Aphanizomenon flos-aquae UKL13.</title>
        <authorList>
            <person name="Driscoll C."/>
        </authorList>
    </citation>
    <scope>NUCLEOTIDE SEQUENCE [LARGE SCALE GENOMIC DNA]</scope>
    <source>
        <strain evidence="1">MDT13</strain>
    </source>
</reference>
<accession>A0A1B7VUW9</accession>
<dbReference type="STRING" id="1803587.GCA_001593825_02845"/>
<dbReference type="PATRIC" id="fig|1710894.3.peg.769"/>
<sequence>MTLNKHQIRGLPNFKCTILDANQFEKLMIDAGYSISGTAPAQGNRIKVWWVHEQYPRVESIYTPDQKKVITAYHV</sequence>
<name>A0A1B7VUW9_APHFL</name>
<organism evidence="1 2">
    <name type="scientific">Aphanizomenon flos-aquae LD13</name>
    <dbReference type="NCBI Taxonomy" id="1710894"/>
    <lineage>
        <taxon>Bacteria</taxon>
        <taxon>Bacillati</taxon>
        <taxon>Cyanobacteriota</taxon>
        <taxon>Cyanophyceae</taxon>
        <taxon>Nostocales</taxon>
        <taxon>Aphanizomenonaceae</taxon>
        <taxon>Aphanizomenon</taxon>
    </lineage>
</organism>
<dbReference type="Proteomes" id="UP000092382">
    <property type="component" value="Unassembled WGS sequence"/>
</dbReference>
<proteinExistence type="predicted"/>
<gene>
    <name evidence="1" type="ORF">AN481_13615</name>
</gene>
<dbReference type="EMBL" id="LJOY01000046">
    <property type="protein sequence ID" value="OBQ24770.1"/>
    <property type="molecule type" value="Genomic_DNA"/>
</dbReference>
<evidence type="ECO:0000313" key="2">
    <source>
        <dbReference type="Proteomes" id="UP000092382"/>
    </source>
</evidence>
<protein>
    <submittedName>
        <fullName evidence="1">Uncharacterized protein</fullName>
    </submittedName>
</protein>
<dbReference type="AlphaFoldDB" id="A0A1B7VUW9"/>
<evidence type="ECO:0000313" key="1">
    <source>
        <dbReference type="EMBL" id="OBQ24770.1"/>
    </source>
</evidence>
<comment type="caution">
    <text evidence="1">The sequence shown here is derived from an EMBL/GenBank/DDBJ whole genome shotgun (WGS) entry which is preliminary data.</text>
</comment>